<keyword evidence="1" id="KW-1133">Transmembrane helix</keyword>
<feature type="transmembrane region" description="Helical" evidence="1">
    <location>
        <begin position="318"/>
        <end position="336"/>
    </location>
</feature>
<dbReference type="Pfam" id="PF13584">
    <property type="entry name" value="BatD"/>
    <property type="match status" value="1"/>
</dbReference>
<feature type="chain" id="PRO_5047314099" evidence="2">
    <location>
        <begin position="19"/>
        <end position="468"/>
    </location>
</feature>
<gene>
    <name evidence="3" type="ORF">U0035_12445</name>
</gene>
<sequence>MKYLIFFIWILFFSVAHAQDEEYVSLQDRLKSNIFLKVEASNTDCFVGEPIIVIYKLYSALATESNIIKNPYFDGFDVRDLKGSSDHIASRETVDGVRFDVHTLLKLQLTPRRAGKLTLGALTVRNRVKLIDSRGNEDPILDGVEEGYTLNNGYFTLPVSSVPITVLVTALPGTAKPRTSSQPNGLVGDFKLDVQLSKKLLAPGEQAQLTIMLTGRGDFSNIEQPEIKWPDAADVLAAKVDEDKTQKQDGSGYKSFVIPFTINAPGKYTIPSIRFSFFDAQGGRYKTITNIPIELSVVSEGNTTGNIVDVSSEHGRPLYLWIGIPLLVLVVFVVIWSSRSKNKRKPVQSAPDKPGPAIEYRPAINSSISIEEALQPATEKMRETGSGFSESLKRGIIRYLQARWNLPENGYSSGYLQEAMVNNNLPATFQTELLQLLATIDMNIYSGGGTDTDRQGLLNEANRLLHQV</sequence>
<evidence type="ECO:0000256" key="2">
    <source>
        <dbReference type="SAM" id="SignalP"/>
    </source>
</evidence>
<proteinExistence type="predicted"/>
<name>A0ABZ0W307_9BACT</name>
<keyword evidence="4" id="KW-1185">Reference proteome</keyword>
<dbReference type="PANTHER" id="PTHR40940:SF2">
    <property type="entry name" value="BATD"/>
    <property type="match status" value="1"/>
</dbReference>
<keyword evidence="2" id="KW-0732">Signal</keyword>
<keyword evidence="1" id="KW-0472">Membrane</keyword>
<feature type="signal peptide" evidence="2">
    <location>
        <begin position="1"/>
        <end position="18"/>
    </location>
</feature>
<evidence type="ECO:0000256" key="1">
    <source>
        <dbReference type="SAM" id="Phobius"/>
    </source>
</evidence>
<reference evidence="3 4" key="1">
    <citation type="submission" date="2023-12" db="EMBL/GenBank/DDBJ databases">
        <title>Genome sequencing and assembly of bacterial species from a model synthetic community.</title>
        <authorList>
            <person name="Hogle S.L."/>
        </authorList>
    </citation>
    <scope>NUCLEOTIDE SEQUENCE [LARGE SCALE GENOMIC DNA]</scope>
    <source>
        <strain evidence="3 4">HAMBI_3031</strain>
    </source>
</reference>
<organism evidence="3 4">
    <name type="scientific">Niabella yanshanensis</name>
    <dbReference type="NCBI Taxonomy" id="577386"/>
    <lineage>
        <taxon>Bacteria</taxon>
        <taxon>Pseudomonadati</taxon>
        <taxon>Bacteroidota</taxon>
        <taxon>Chitinophagia</taxon>
        <taxon>Chitinophagales</taxon>
        <taxon>Chitinophagaceae</taxon>
        <taxon>Niabella</taxon>
    </lineage>
</organism>
<dbReference type="Proteomes" id="UP001325680">
    <property type="component" value="Chromosome"/>
</dbReference>
<dbReference type="PANTHER" id="PTHR40940">
    <property type="entry name" value="PROTEIN BATD-RELATED"/>
    <property type="match status" value="1"/>
</dbReference>
<dbReference type="InterPro" id="IPR025738">
    <property type="entry name" value="BatD"/>
</dbReference>
<dbReference type="RefSeq" id="WP_114790111.1">
    <property type="nucleotide sequence ID" value="NZ_CP139960.1"/>
</dbReference>
<accession>A0ABZ0W307</accession>
<dbReference type="EMBL" id="CP139960">
    <property type="protein sequence ID" value="WQD36476.1"/>
    <property type="molecule type" value="Genomic_DNA"/>
</dbReference>
<evidence type="ECO:0000313" key="4">
    <source>
        <dbReference type="Proteomes" id="UP001325680"/>
    </source>
</evidence>
<protein>
    <submittedName>
        <fullName evidence="3">BatD family protein</fullName>
    </submittedName>
</protein>
<keyword evidence="1" id="KW-0812">Transmembrane</keyword>
<evidence type="ECO:0000313" key="3">
    <source>
        <dbReference type="EMBL" id="WQD36476.1"/>
    </source>
</evidence>